<gene>
    <name evidence="1" type="ORF">H9L42_13945</name>
</gene>
<proteinExistence type="predicted"/>
<dbReference type="Proteomes" id="UP000602647">
    <property type="component" value="Unassembled WGS sequence"/>
</dbReference>
<dbReference type="AlphaFoldDB" id="A0A923ST08"/>
<name>A0A923ST08_9FIRM</name>
<dbReference type="EMBL" id="JACRYT010000021">
    <property type="protein sequence ID" value="MBC6680924.1"/>
    <property type="molecule type" value="Genomic_DNA"/>
</dbReference>
<evidence type="ECO:0000313" key="2">
    <source>
        <dbReference type="Proteomes" id="UP000602647"/>
    </source>
</evidence>
<sequence length="148" mass="16774">MKILRNRGTIVKLLCIGILVAGAVGYWCCERATVSYAESKNGEWSVCLIKTYDSGWWEGFLFYNGEEDILKDVFVSVVSDGEIVYEHEKFGSTGSEQPSFKQKLILMKSYKQCDCLMLSYSEEKPKKVEVTISQTQDSGEQKTTLILQ</sequence>
<dbReference type="RefSeq" id="WP_187304019.1">
    <property type="nucleotide sequence ID" value="NZ_JACRYT010000021.1"/>
</dbReference>
<keyword evidence="2" id="KW-1185">Reference proteome</keyword>
<reference evidence="1" key="1">
    <citation type="submission" date="2020-08" db="EMBL/GenBank/DDBJ databases">
        <title>Genome public.</title>
        <authorList>
            <person name="Liu C."/>
            <person name="Sun Q."/>
        </authorList>
    </citation>
    <scope>NUCLEOTIDE SEQUENCE</scope>
    <source>
        <strain evidence="1">BX12</strain>
    </source>
</reference>
<accession>A0A923ST08</accession>
<organism evidence="1 2">
    <name type="scientific">Zhenpiania hominis</name>
    <dbReference type="NCBI Taxonomy" id="2763644"/>
    <lineage>
        <taxon>Bacteria</taxon>
        <taxon>Bacillati</taxon>
        <taxon>Bacillota</taxon>
        <taxon>Clostridia</taxon>
        <taxon>Peptostreptococcales</taxon>
        <taxon>Anaerovoracaceae</taxon>
        <taxon>Zhenpiania</taxon>
    </lineage>
</organism>
<evidence type="ECO:0000313" key="1">
    <source>
        <dbReference type="EMBL" id="MBC6680924.1"/>
    </source>
</evidence>
<protein>
    <submittedName>
        <fullName evidence="1">Uncharacterized protein</fullName>
    </submittedName>
</protein>
<comment type="caution">
    <text evidence="1">The sequence shown here is derived from an EMBL/GenBank/DDBJ whole genome shotgun (WGS) entry which is preliminary data.</text>
</comment>